<protein>
    <submittedName>
        <fullName evidence="1">Uncharacterized protein</fullName>
    </submittedName>
</protein>
<proteinExistence type="predicted"/>
<sequence>MTNSKDTHVVEIPIDEEHQHHKLISTIKNHPLMEISHSPGHLLLLKLLQREEHLSARRITIKETRKDTIGREIFQLCFFFFIFHSLFSIILFTSTTKNQNDYKSLCEKWWVPSILSVSVSIVVIFLVQIKLWRYWKVERELQRERSDGRAVTRWIQEMRMKGASFDLSKERQSGKRMKSSSVEIKWKPITWFSQNLITVCLVCFAGLVFPVSKLILRV</sequence>
<dbReference type="Proteomes" id="UP001060215">
    <property type="component" value="Chromosome 5"/>
</dbReference>
<name>A0ACC0H974_9ERIC</name>
<comment type="caution">
    <text evidence="1">The sequence shown here is derived from an EMBL/GenBank/DDBJ whole genome shotgun (WGS) entry which is preliminary data.</text>
</comment>
<dbReference type="EMBL" id="CM045762">
    <property type="protein sequence ID" value="KAI8009579.1"/>
    <property type="molecule type" value="Genomic_DNA"/>
</dbReference>
<reference evidence="1 2" key="1">
    <citation type="journal article" date="2022" name="Plant J.">
        <title>Chromosome-level genome of Camellia lanceoleosa provides a valuable resource for understanding genome evolution and self-incompatibility.</title>
        <authorList>
            <person name="Gong W."/>
            <person name="Xiao S."/>
            <person name="Wang L."/>
            <person name="Liao Z."/>
            <person name="Chang Y."/>
            <person name="Mo W."/>
            <person name="Hu G."/>
            <person name="Li W."/>
            <person name="Zhao G."/>
            <person name="Zhu H."/>
            <person name="Hu X."/>
            <person name="Ji K."/>
            <person name="Xiang X."/>
            <person name="Song Q."/>
            <person name="Yuan D."/>
            <person name="Jin S."/>
            <person name="Zhang L."/>
        </authorList>
    </citation>
    <scope>NUCLEOTIDE SEQUENCE [LARGE SCALE GENOMIC DNA]</scope>
    <source>
        <strain evidence="1">SQ_2022a</strain>
    </source>
</reference>
<evidence type="ECO:0000313" key="1">
    <source>
        <dbReference type="EMBL" id="KAI8009579.1"/>
    </source>
</evidence>
<organism evidence="1 2">
    <name type="scientific">Camellia lanceoleosa</name>
    <dbReference type="NCBI Taxonomy" id="1840588"/>
    <lineage>
        <taxon>Eukaryota</taxon>
        <taxon>Viridiplantae</taxon>
        <taxon>Streptophyta</taxon>
        <taxon>Embryophyta</taxon>
        <taxon>Tracheophyta</taxon>
        <taxon>Spermatophyta</taxon>
        <taxon>Magnoliopsida</taxon>
        <taxon>eudicotyledons</taxon>
        <taxon>Gunneridae</taxon>
        <taxon>Pentapetalae</taxon>
        <taxon>asterids</taxon>
        <taxon>Ericales</taxon>
        <taxon>Theaceae</taxon>
        <taxon>Camellia</taxon>
    </lineage>
</organism>
<evidence type="ECO:0000313" key="2">
    <source>
        <dbReference type="Proteomes" id="UP001060215"/>
    </source>
</evidence>
<accession>A0ACC0H974</accession>
<gene>
    <name evidence="1" type="ORF">LOK49_LG06G00191</name>
</gene>
<keyword evidence="2" id="KW-1185">Reference proteome</keyword>